<evidence type="ECO:0000259" key="4">
    <source>
        <dbReference type="PROSITE" id="PS50887"/>
    </source>
</evidence>
<dbReference type="EMBL" id="QXDL01000021">
    <property type="protein sequence ID" value="RIH89238.1"/>
    <property type="molecule type" value="Genomic_DNA"/>
</dbReference>
<dbReference type="Gene3D" id="3.30.70.270">
    <property type="match status" value="1"/>
</dbReference>
<name>A0A399EYZ1_9DEIN</name>
<dbReference type="NCBIfam" id="TIGR00254">
    <property type="entry name" value="GGDEF"/>
    <property type="match status" value="1"/>
</dbReference>
<dbReference type="AlphaFoldDB" id="A0A399EYZ1"/>
<gene>
    <name evidence="5" type="primary">yegE</name>
    <name evidence="5" type="ORF">Mterra_00819</name>
</gene>
<feature type="domain" description="PAS" evidence="2">
    <location>
        <begin position="205"/>
        <end position="285"/>
    </location>
</feature>
<dbReference type="Pfam" id="PF13185">
    <property type="entry name" value="GAF_2"/>
    <property type="match status" value="1"/>
</dbReference>
<dbReference type="InterPro" id="IPR052155">
    <property type="entry name" value="Biofilm_reg_signaling"/>
</dbReference>
<dbReference type="SUPFAM" id="SSF55781">
    <property type="entry name" value="GAF domain-like"/>
    <property type="match status" value="2"/>
</dbReference>
<dbReference type="CDD" id="cd01949">
    <property type="entry name" value="GGDEF"/>
    <property type="match status" value="1"/>
</dbReference>
<dbReference type="SUPFAM" id="SSF55785">
    <property type="entry name" value="PYP-like sensor domain (PAS domain)"/>
    <property type="match status" value="1"/>
</dbReference>
<protein>
    <submittedName>
        <fullName evidence="5">Putative diguanylate cyclase YegE</fullName>
        <ecNumber evidence="5">2.7.7.65</ecNumber>
    </submittedName>
</protein>
<sequence>MKAQPRPNPVTALSKSELERRLREATMLKQIVATSGAPLEPLTVLNVICSELVEVVGVQHAGFARMSEDGQYLTVVAEFGGEHRTGLNDRIPLKGNVITQKVIKTRRPVAVLDAQNDPRMGAGREAARHFGVVSMLIVPILAGDRVVGTLGLDSYEPRRFGRSEVALVEAVSRAASPLLENAHLFDQLKTELAERQRAEEELRKSRTLYQELVNSLEGVVWEAELHKDSLVFTFVSRQIERVLGYGMSEFLGPRERSVWPRVLYPSDFEQVAQRLRTLAITLETAEVEYRALDKDGRLHWFQDRISALREVDGTVRLRGLIVDVTDHKRAVRLERDRNLALELIARGAELEDILEVLVEMLAAQLPEVACAIQVLKSGRVRFAASTNLPETLRRFFEAGATGPLGYRVQEGEASAMPDFEQEQRLDDPARQLLLRSGYRSALTLPVTSKEVVLGALTVISPSPLEPDVRAAHIVADLAAIAVDRQGLIEQLEYQATHDPLTKLPNRMLYQQRLTQAMQRAEEKGRLVGVLYIDLDNFKKVNDTFSHATGDELLRSVARQLAAAVRPGDTVARLGGDEFGVILADLPSVQMAERIARKLGAEVNTSVRIGNRALEVTASIGLALYPRDGTDADALYRYADREMYAVKGKPADKAPPAAEGQ</sequence>
<dbReference type="FunFam" id="3.30.70.270:FF:000001">
    <property type="entry name" value="Diguanylate cyclase domain protein"/>
    <property type="match status" value="1"/>
</dbReference>
<proteinExistence type="predicted"/>
<reference evidence="5 6" key="1">
    <citation type="submission" date="2018-08" db="EMBL/GenBank/DDBJ databases">
        <title>Meiothermus terrae DSM 26712 genome sequencing project.</title>
        <authorList>
            <person name="Da Costa M.S."/>
            <person name="Albuquerque L."/>
            <person name="Raposo P."/>
            <person name="Froufe H.J.C."/>
            <person name="Barroso C.S."/>
            <person name="Egas C."/>
        </authorList>
    </citation>
    <scope>NUCLEOTIDE SEQUENCE [LARGE SCALE GENOMIC DNA]</scope>
    <source>
        <strain evidence="5 6">DSM 26712</strain>
    </source>
</reference>
<dbReference type="InterPro" id="IPR029016">
    <property type="entry name" value="GAF-like_dom_sf"/>
</dbReference>
<keyword evidence="5" id="KW-0808">Transferase</keyword>
<dbReference type="PROSITE" id="PS50887">
    <property type="entry name" value="GGDEF"/>
    <property type="match status" value="1"/>
</dbReference>
<accession>A0A399EYZ1</accession>
<dbReference type="InterPro" id="IPR000160">
    <property type="entry name" value="GGDEF_dom"/>
</dbReference>
<keyword evidence="1" id="KW-0175">Coiled coil</keyword>
<dbReference type="InterPro" id="IPR003018">
    <property type="entry name" value="GAF"/>
</dbReference>
<dbReference type="Gene3D" id="3.30.450.40">
    <property type="match status" value="2"/>
</dbReference>
<dbReference type="Pfam" id="PF08447">
    <property type="entry name" value="PAS_3"/>
    <property type="match status" value="1"/>
</dbReference>
<dbReference type="OrthoDB" id="9804747at2"/>
<evidence type="ECO:0000259" key="2">
    <source>
        <dbReference type="PROSITE" id="PS50112"/>
    </source>
</evidence>
<dbReference type="InterPro" id="IPR000014">
    <property type="entry name" value="PAS"/>
</dbReference>
<feature type="domain" description="PAC" evidence="3">
    <location>
        <begin position="285"/>
        <end position="336"/>
    </location>
</feature>
<dbReference type="RefSeq" id="WP_119314021.1">
    <property type="nucleotide sequence ID" value="NZ_QXDL01000021.1"/>
</dbReference>
<organism evidence="5 6">
    <name type="scientific">Calidithermus terrae</name>
    <dbReference type="NCBI Taxonomy" id="1408545"/>
    <lineage>
        <taxon>Bacteria</taxon>
        <taxon>Thermotogati</taxon>
        <taxon>Deinococcota</taxon>
        <taxon>Deinococci</taxon>
        <taxon>Thermales</taxon>
        <taxon>Thermaceae</taxon>
        <taxon>Calidithermus</taxon>
    </lineage>
</organism>
<dbReference type="PROSITE" id="PS50113">
    <property type="entry name" value="PAC"/>
    <property type="match status" value="1"/>
</dbReference>
<dbReference type="PANTHER" id="PTHR44757:SF2">
    <property type="entry name" value="BIOFILM ARCHITECTURE MAINTENANCE PROTEIN MBAA"/>
    <property type="match status" value="1"/>
</dbReference>
<dbReference type="InterPro" id="IPR013655">
    <property type="entry name" value="PAS_fold_3"/>
</dbReference>
<dbReference type="InterPro" id="IPR043128">
    <property type="entry name" value="Rev_trsase/Diguanyl_cyclase"/>
</dbReference>
<dbReference type="Gene3D" id="3.30.450.20">
    <property type="entry name" value="PAS domain"/>
    <property type="match status" value="1"/>
</dbReference>
<dbReference type="SMART" id="SM00267">
    <property type="entry name" value="GGDEF"/>
    <property type="match status" value="1"/>
</dbReference>
<dbReference type="PANTHER" id="PTHR44757">
    <property type="entry name" value="DIGUANYLATE CYCLASE DGCP"/>
    <property type="match status" value="1"/>
</dbReference>
<dbReference type="InterPro" id="IPR029787">
    <property type="entry name" value="Nucleotide_cyclase"/>
</dbReference>
<evidence type="ECO:0000259" key="3">
    <source>
        <dbReference type="PROSITE" id="PS50113"/>
    </source>
</evidence>
<dbReference type="Pfam" id="PF00990">
    <property type="entry name" value="GGDEF"/>
    <property type="match status" value="1"/>
</dbReference>
<dbReference type="SUPFAM" id="SSF55073">
    <property type="entry name" value="Nucleotide cyclase"/>
    <property type="match status" value="1"/>
</dbReference>
<feature type="domain" description="GGDEF" evidence="4">
    <location>
        <begin position="525"/>
        <end position="660"/>
    </location>
</feature>
<dbReference type="InterPro" id="IPR035965">
    <property type="entry name" value="PAS-like_dom_sf"/>
</dbReference>
<dbReference type="EC" id="2.7.7.65" evidence="5"/>
<evidence type="ECO:0000256" key="1">
    <source>
        <dbReference type="SAM" id="Coils"/>
    </source>
</evidence>
<evidence type="ECO:0000313" key="5">
    <source>
        <dbReference type="EMBL" id="RIH89238.1"/>
    </source>
</evidence>
<feature type="coiled-coil region" evidence="1">
    <location>
        <begin position="181"/>
        <end position="215"/>
    </location>
</feature>
<dbReference type="CDD" id="cd00130">
    <property type="entry name" value="PAS"/>
    <property type="match status" value="1"/>
</dbReference>
<evidence type="ECO:0000313" key="6">
    <source>
        <dbReference type="Proteomes" id="UP000265715"/>
    </source>
</evidence>
<keyword evidence="6" id="KW-1185">Reference proteome</keyword>
<dbReference type="GO" id="GO:0052621">
    <property type="term" value="F:diguanylate cyclase activity"/>
    <property type="evidence" value="ECO:0007669"/>
    <property type="project" value="UniProtKB-EC"/>
</dbReference>
<dbReference type="Proteomes" id="UP000265715">
    <property type="component" value="Unassembled WGS sequence"/>
</dbReference>
<dbReference type="NCBIfam" id="TIGR00229">
    <property type="entry name" value="sensory_box"/>
    <property type="match status" value="1"/>
</dbReference>
<dbReference type="SMART" id="SM00065">
    <property type="entry name" value="GAF"/>
    <property type="match status" value="2"/>
</dbReference>
<keyword evidence="5" id="KW-0548">Nucleotidyltransferase</keyword>
<dbReference type="Pfam" id="PF01590">
    <property type="entry name" value="GAF"/>
    <property type="match status" value="1"/>
</dbReference>
<comment type="caution">
    <text evidence="5">The sequence shown here is derived from an EMBL/GenBank/DDBJ whole genome shotgun (WGS) entry which is preliminary data.</text>
</comment>
<dbReference type="InterPro" id="IPR000700">
    <property type="entry name" value="PAS-assoc_C"/>
</dbReference>
<dbReference type="PROSITE" id="PS50112">
    <property type="entry name" value="PAS"/>
    <property type="match status" value="1"/>
</dbReference>